<evidence type="ECO:0000313" key="2">
    <source>
        <dbReference type="Proteomes" id="UP000322601"/>
    </source>
</evidence>
<organism evidence="1 2">
    <name type="scientific">Pseudomonas phage PAP-JP</name>
    <dbReference type="NCBI Taxonomy" id="2583508"/>
    <lineage>
        <taxon>Viruses</taxon>
        <taxon>Duplodnaviria</taxon>
        <taxon>Heunggongvirae</taxon>
        <taxon>Uroviricota</taxon>
        <taxon>Caudoviricetes</taxon>
        <taxon>Vandenendeviridae</taxon>
        <taxon>Nankokuvirus</taxon>
        <taxon>Nankokuvirus KPP10</taxon>
    </lineage>
</organism>
<sequence>MPEHISITGNGYTCKRIAVFVGFSCEGFDRTHDYLQMMLWNIFLVYGGHSTGRAYSVNTLFQANKSPA</sequence>
<dbReference type="Proteomes" id="UP000322601">
    <property type="component" value="Genome"/>
</dbReference>
<evidence type="ECO:0000313" key="1">
    <source>
        <dbReference type="EMBL" id="QEM41019.1"/>
    </source>
</evidence>
<accession>A0A5C1K599</accession>
<proteinExistence type="predicted"/>
<gene>
    <name evidence="1" type="ORF">PAPJP_093</name>
</gene>
<name>A0A5C1K599_9CAUD</name>
<protein>
    <submittedName>
        <fullName evidence="1">Uncharacterized protein</fullName>
    </submittedName>
</protein>
<dbReference type="EMBL" id="MK799650">
    <property type="protein sequence ID" value="QEM41019.1"/>
    <property type="molecule type" value="Genomic_DNA"/>
</dbReference>
<reference evidence="1 2" key="1">
    <citation type="submission" date="2019-04" db="EMBL/GenBank/DDBJ databases">
        <title>Nucleotide sequence of the Pseudomonas aeruginosa phage PAP-JP.</title>
        <authorList>
            <person name="Hammerl J.A."/>
            <person name="Perleth J."/>
            <person name="Alter T."/>
            <person name="Goelz G."/>
            <person name="Orquera S."/>
        </authorList>
    </citation>
    <scope>NUCLEOTIDE SEQUENCE [LARGE SCALE GENOMIC DNA]</scope>
</reference>